<evidence type="ECO:0000256" key="3">
    <source>
        <dbReference type="SAM" id="SignalP"/>
    </source>
</evidence>
<protein>
    <submittedName>
        <fullName evidence="4">Choice-of-anchor M domain-containing protein</fullName>
    </submittedName>
</protein>
<comment type="caution">
    <text evidence="4">The sequence shown here is derived from an EMBL/GenBank/DDBJ whole genome shotgun (WGS) entry which is preliminary data.</text>
</comment>
<feature type="compositionally biased region" description="Low complexity" evidence="1">
    <location>
        <begin position="392"/>
        <end position="411"/>
    </location>
</feature>
<keyword evidence="2" id="KW-0812">Transmembrane</keyword>
<dbReference type="EMBL" id="JBHUNF010000004">
    <property type="protein sequence ID" value="MFD2675139.1"/>
    <property type="molecule type" value="Genomic_DNA"/>
</dbReference>
<dbReference type="NCBIfam" id="TIGR03769">
    <property type="entry name" value="P_ac_wall_RPT"/>
    <property type="match status" value="1"/>
</dbReference>
<proteinExistence type="predicted"/>
<dbReference type="InterPro" id="IPR022435">
    <property type="entry name" value="Surface-anchored_actinobac"/>
</dbReference>
<feature type="compositionally biased region" description="Low complexity" evidence="1">
    <location>
        <begin position="423"/>
        <end position="456"/>
    </location>
</feature>
<evidence type="ECO:0000256" key="1">
    <source>
        <dbReference type="SAM" id="MobiDB-lite"/>
    </source>
</evidence>
<accession>A0ABW5RJT9</accession>
<keyword evidence="5" id="KW-1185">Reference proteome</keyword>
<feature type="region of interest" description="Disordered" evidence="1">
    <location>
        <begin position="329"/>
        <end position="458"/>
    </location>
</feature>
<evidence type="ECO:0000256" key="2">
    <source>
        <dbReference type="SAM" id="Phobius"/>
    </source>
</evidence>
<name>A0ABW5RJT9_9MICO</name>
<reference evidence="5" key="1">
    <citation type="journal article" date="2019" name="Int. J. Syst. Evol. Microbiol.">
        <title>The Global Catalogue of Microorganisms (GCM) 10K type strain sequencing project: providing services to taxonomists for standard genome sequencing and annotation.</title>
        <authorList>
            <consortium name="The Broad Institute Genomics Platform"/>
            <consortium name="The Broad Institute Genome Sequencing Center for Infectious Disease"/>
            <person name="Wu L."/>
            <person name="Ma J."/>
        </authorList>
    </citation>
    <scope>NUCLEOTIDE SEQUENCE [LARGE SCALE GENOMIC DNA]</scope>
    <source>
        <strain evidence="5">TISTR 1511</strain>
    </source>
</reference>
<keyword evidence="2" id="KW-0472">Membrane</keyword>
<keyword evidence="3" id="KW-0732">Signal</keyword>
<evidence type="ECO:0000313" key="5">
    <source>
        <dbReference type="Proteomes" id="UP001597453"/>
    </source>
</evidence>
<dbReference type="NCBIfam" id="NF038134">
    <property type="entry name" value="choice_anch_M"/>
    <property type="match status" value="1"/>
</dbReference>
<feature type="signal peptide" evidence="3">
    <location>
        <begin position="1"/>
        <end position="30"/>
    </location>
</feature>
<sequence length="497" mass="50088">MASLLRPVGAALASLALAAGSLLAANPSQAADTLTLKTGHIDAFNLTLDENNALKLNLKEDATGSHVPHAPEDVKLVVGNHAYVQNVPGGLPEGVPTDFYYLPINQDHSLIWPGWDSLQAQPKFGSDLKSEIAIQSVDGPGDVYLWSQAGFGGPASVMKDGGFKLPNTIVQNMAAHVHANWAFTEPGTYTFTVQATASKADGSAKETSNTAKYTFVVEPRPTEVSVSGADAPVAAGAQVTLTAAAGEGEQLFNKVTWQKAAAGSNEWAPVDGGNATTLSAGASDAGAASTLTVTAAEGDKYRAVTTGGKDFATSAPIEVVSNEVVIKVAEPQPEPTDEPTTEPTPEPTPEPTDEATPEPTDEPTPEPTDEATPEPTTEPTDNPGDDTGAPEGNGPSASASSDDADNAGNAPVTSTDGDGGNAGAPADSRQDAASGASANNANAANGTGTTADASASKDGTLAETGADVTTMGAIAIAAIVTAALGIALVGRRAQVDD</sequence>
<keyword evidence="2" id="KW-1133">Transmembrane helix</keyword>
<dbReference type="Proteomes" id="UP001597453">
    <property type="component" value="Unassembled WGS sequence"/>
</dbReference>
<evidence type="ECO:0000313" key="4">
    <source>
        <dbReference type="EMBL" id="MFD2675139.1"/>
    </source>
</evidence>
<organism evidence="4 5">
    <name type="scientific">Gulosibacter bifidus</name>
    <dbReference type="NCBI Taxonomy" id="272239"/>
    <lineage>
        <taxon>Bacteria</taxon>
        <taxon>Bacillati</taxon>
        <taxon>Actinomycetota</taxon>
        <taxon>Actinomycetes</taxon>
        <taxon>Micrococcales</taxon>
        <taxon>Microbacteriaceae</taxon>
        <taxon>Gulosibacter</taxon>
    </lineage>
</organism>
<feature type="chain" id="PRO_5045065077" evidence="3">
    <location>
        <begin position="31"/>
        <end position="497"/>
    </location>
</feature>
<gene>
    <name evidence="4" type="ORF">ACFSUQ_07520</name>
</gene>
<feature type="transmembrane region" description="Helical" evidence="2">
    <location>
        <begin position="471"/>
        <end position="490"/>
    </location>
</feature>
<feature type="compositionally biased region" description="Acidic residues" evidence="1">
    <location>
        <begin position="351"/>
        <end position="372"/>
    </location>
</feature>
<dbReference type="RefSeq" id="WP_066059313.1">
    <property type="nucleotide sequence ID" value="NZ_JBHUNF010000004.1"/>
</dbReference>